<dbReference type="RefSeq" id="WP_238456264.1">
    <property type="nucleotide sequence ID" value="NZ_FOOX01000001.1"/>
</dbReference>
<dbReference type="CDD" id="cd06171">
    <property type="entry name" value="Sigma70_r4"/>
    <property type="match status" value="1"/>
</dbReference>
<comment type="similarity">
    <text evidence="1">Belongs to the sigma-70 factor family. ECF subfamily.</text>
</comment>
<dbReference type="Pfam" id="PF08281">
    <property type="entry name" value="Sigma70_r4_2"/>
    <property type="match status" value="1"/>
</dbReference>
<evidence type="ECO:0000256" key="5">
    <source>
        <dbReference type="ARBA" id="ARBA00023163"/>
    </source>
</evidence>
<protein>
    <submittedName>
        <fullName evidence="8">RNA polymerase sigma factor, sigma-70 family</fullName>
    </submittedName>
</protein>
<dbReference type="InterPro" id="IPR013249">
    <property type="entry name" value="RNA_pol_sigma70_r4_t2"/>
</dbReference>
<dbReference type="Gene3D" id="1.10.10.10">
    <property type="entry name" value="Winged helix-like DNA-binding domain superfamily/Winged helix DNA-binding domain"/>
    <property type="match status" value="1"/>
</dbReference>
<feature type="domain" description="RNA polymerase sigma factor 70 region 4 type 2" evidence="7">
    <location>
        <begin position="124"/>
        <end position="169"/>
    </location>
</feature>
<evidence type="ECO:0000313" key="9">
    <source>
        <dbReference type="Proteomes" id="UP000199337"/>
    </source>
</evidence>
<evidence type="ECO:0000256" key="3">
    <source>
        <dbReference type="ARBA" id="ARBA00023082"/>
    </source>
</evidence>
<feature type="domain" description="RNA polymerase sigma-70 region 2" evidence="6">
    <location>
        <begin position="31"/>
        <end position="95"/>
    </location>
</feature>
<sequence length="186" mass="21496">MRKKSLKLPSASTYNQPAEGEINMTVYQEVFNRYYPFVCRQLTYLLGNRTEAEDITQETFIKLYHSPPPDFQNIGGWLARVATNLAYNYMRSEKSRKRREEKVNHKFISDTPEEHAIKGEETDYIKRALASLDDRSRLCLIMKHSGFSYEEIASATGLKKSSVGTIIARSQLKFKKFYMQTKGSDA</sequence>
<dbReference type="GO" id="GO:0016987">
    <property type="term" value="F:sigma factor activity"/>
    <property type="evidence" value="ECO:0007669"/>
    <property type="project" value="UniProtKB-KW"/>
</dbReference>
<dbReference type="GO" id="GO:0006352">
    <property type="term" value="P:DNA-templated transcription initiation"/>
    <property type="evidence" value="ECO:0007669"/>
    <property type="project" value="InterPro"/>
</dbReference>
<evidence type="ECO:0000259" key="6">
    <source>
        <dbReference type="Pfam" id="PF04542"/>
    </source>
</evidence>
<dbReference type="EMBL" id="FOOX01000001">
    <property type="protein sequence ID" value="SFF98831.1"/>
    <property type="molecule type" value="Genomic_DNA"/>
</dbReference>
<dbReference type="PANTHER" id="PTHR43133:SF8">
    <property type="entry name" value="RNA POLYMERASE SIGMA FACTOR HI_1459-RELATED"/>
    <property type="match status" value="1"/>
</dbReference>
<keyword evidence="9" id="KW-1185">Reference proteome</keyword>
<dbReference type="InterPro" id="IPR039425">
    <property type="entry name" value="RNA_pol_sigma-70-like"/>
</dbReference>
<evidence type="ECO:0000256" key="2">
    <source>
        <dbReference type="ARBA" id="ARBA00023015"/>
    </source>
</evidence>
<evidence type="ECO:0000259" key="7">
    <source>
        <dbReference type="Pfam" id="PF08281"/>
    </source>
</evidence>
<dbReference type="GO" id="GO:0003677">
    <property type="term" value="F:DNA binding"/>
    <property type="evidence" value="ECO:0007669"/>
    <property type="project" value="UniProtKB-KW"/>
</dbReference>
<reference evidence="9" key="1">
    <citation type="submission" date="2016-10" db="EMBL/GenBank/DDBJ databases">
        <authorList>
            <person name="Varghese N."/>
            <person name="Submissions S."/>
        </authorList>
    </citation>
    <scope>NUCLEOTIDE SEQUENCE [LARGE SCALE GENOMIC DNA]</scope>
    <source>
        <strain evidence="9">DSM 17038</strain>
    </source>
</reference>
<evidence type="ECO:0000313" key="8">
    <source>
        <dbReference type="EMBL" id="SFF98831.1"/>
    </source>
</evidence>
<keyword evidence="2" id="KW-0805">Transcription regulation</keyword>
<dbReference type="NCBIfam" id="TIGR02937">
    <property type="entry name" value="sigma70-ECF"/>
    <property type="match status" value="1"/>
</dbReference>
<dbReference type="InterPro" id="IPR007627">
    <property type="entry name" value="RNA_pol_sigma70_r2"/>
</dbReference>
<keyword evidence="5" id="KW-0804">Transcription</keyword>
<keyword evidence="4" id="KW-0238">DNA-binding</keyword>
<dbReference type="InterPro" id="IPR013324">
    <property type="entry name" value="RNA_pol_sigma_r3/r4-like"/>
</dbReference>
<accession>A0A1I2NBU1</accession>
<dbReference type="Gene3D" id="1.10.1740.10">
    <property type="match status" value="1"/>
</dbReference>
<dbReference type="Proteomes" id="UP000199337">
    <property type="component" value="Unassembled WGS sequence"/>
</dbReference>
<evidence type="ECO:0000256" key="1">
    <source>
        <dbReference type="ARBA" id="ARBA00010641"/>
    </source>
</evidence>
<organism evidence="8 9">
    <name type="scientific">Desulfotruncus arcticus DSM 17038</name>
    <dbReference type="NCBI Taxonomy" id="1121424"/>
    <lineage>
        <taxon>Bacteria</taxon>
        <taxon>Bacillati</taxon>
        <taxon>Bacillota</taxon>
        <taxon>Clostridia</taxon>
        <taxon>Eubacteriales</taxon>
        <taxon>Desulfallaceae</taxon>
        <taxon>Desulfotruncus</taxon>
    </lineage>
</organism>
<dbReference type="InterPro" id="IPR014284">
    <property type="entry name" value="RNA_pol_sigma-70_dom"/>
</dbReference>
<dbReference type="Pfam" id="PF04542">
    <property type="entry name" value="Sigma70_r2"/>
    <property type="match status" value="1"/>
</dbReference>
<name>A0A1I2NBU1_9FIRM</name>
<dbReference type="SUPFAM" id="SSF88946">
    <property type="entry name" value="Sigma2 domain of RNA polymerase sigma factors"/>
    <property type="match status" value="1"/>
</dbReference>
<dbReference type="PANTHER" id="PTHR43133">
    <property type="entry name" value="RNA POLYMERASE ECF-TYPE SIGMA FACTO"/>
    <property type="match status" value="1"/>
</dbReference>
<dbReference type="AlphaFoldDB" id="A0A1I2NBU1"/>
<keyword evidence="3" id="KW-0731">Sigma factor</keyword>
<evidence type="ECO:0000256" key="4">
    <source>
        <dbReference type="ARBA" id="ARBA00023125"/>
    </source>
</evidence>
<gene>
    <name evidence="8" type="ORF">SAMN05660649_00360</name>
</gene>
<dbReference type="STRING" id="341036.SAMN05660649_00360"/>
<dbReference type="SUPFAM" id="SSF88659">
    <property type="entry name" value="Sigma3 and sigma4 domains of RNA polymerase sigma factors"/>
    <property type="match status" value="1"/>
</dbReference>
<dbReference type="InterPro" id="IPR013325">
    <property type="entry name" value="RNA_pol_sigma_r2"/>
</dbReference>
<dbReference type="InterPro" id="IPR036388">
    <property type="entry name" value="WH-like_DNA-bd_sf"/>
</dbReference>
<proteinExistence type="inferred from homology"/>